<dbReference type="SUPFAM" id="SSF55008">
    <property type="entry name" value="HMA, heavy metal-associated domain"/>
    <property type="match status" value="1"/>
</dbReference>
<evidence type="ECO:0000313" key="2">
    <source>
        <dbReference type="EMBL" id="KKP45080.1"/>
    </source>
</evidence>
<organism evidence="2 3">
    <name type="scientific">Candidatus Woesebacteria bacterium GW2011_GWB1_33_22</name>
    <dbReference type="NCBI Taxonomy" id="1618566"/>
    <lineage>
        <taxon>Bacteria</taxon>
        <taxon>Candidatus Woeseibacteriota</taxon>
    </lineage>
</organism>
<evidence type="ECO:0000313" key="3">
    <source>
        <dbReference type="Proteomes" id="UP000034778"/>
    </source>
</evidence>
<dbReference type="Gene3D" id="3.30.70.100">
    <property type="match status" value="1"/>
</dbReference>
<dbReference type="Proteomes" id="UP000034778">
    <property type="component" value="Unassembled WGS sequence"/>
</dbReference>
<proteinExistence type="predicted"/>
<dbReference type="InterPro" id="IPR036163">
    <property type="entry name" value="HMA_dom_sf"/>
</dbReference>
<dbReference type="InterPro" id="IPR006121">
    <property type="entry name" value="HMA_dom"/>
</dbReference>
<protein>
    <recommendedName>
        <fullName evidence="1">HMA domain-containing protein</fullName>
    </recommendedName>
</protein>
<gene>
    <name evidence="2" type="ORF">UR35_C0003G0022</name>
</gene>
<dbReference type="STRING" id="1618566.UR35_C0003G0022"/>
<name>A0A0G0C1S1_9BACT</name>
<dbReference type="AlphaFoldDB" id="A0A0G0C1S1"/>
<dbReference type="PROSITE" id="PS50846">
    <property type="entry name" value="HMA_2"/>
    <property type="match status" value="1"/>
</dbReference>
<feature type="domain" description="HMA" evidence="1">
    <location>
        <begin position="2"/>
        <end position="67"/>
    </location>
</feature>
<dbReference type="EMBL" id="LBOW01000003">
    <property type="protein sequence ID" value="KKP45080.1"/>
    <property type="molecule type" value="Genomic_DNA"/>
</dbReference>
<dbReference type="GO" id="GO:0046872">
    <property type="term" value="F:metal ion binding"/>
    <property type="evidence" value="ECO:0007669"/>
    <property type="project" value="InterPro"/>
</dbReference>
<dbReference type="Pfam" id="PF00403">
    <property type="entry name" value="HMA"/>
    <property type="match status" value="1"/>
</dbReference>
<sequence length="68" mass="7639">MNTQIIYITGTHCPACKKLIERKISGINNVISVSVDFETGETIIESKRPIEKAEINLSLEGMPYEQKD</sequence>
<evidence type="ECO:0000259" key="1">
    <source>
        <dbReference type="PROSITE" id="PS50846"/>
    </source>
</evidence>
<comment type="caution">
    <text evidence="2">The sequence shown here is derived from an EMBL/GenBank/DDBJ whole genome shotgun (WGS) entry which is preliminary data.</text>
</comment>
<accession>A0A0G0C1S1</accession>
<dbReference type="CDD" id="cd00371">
    <property type="entry name" value="HMA"/>
    <property type="match status" value="1"/>
</dbReference>
<reference evidence="2 3" key="1">
    <citation type="journal article" date="2015" name="Nature">
        <title>rRNA introns, odd ribosomes, and small enigmatic genomes across a large radiation of phyla.</title>
        <authorList>
            <person name="Brown C.T."/>
            <person name="Hug L.A."/>
            <person name="Thomas B.C."/>
            <person name="Sharon I."/>
            <person name="Castelle C.J."/>
            <person name="Singh A."/>
            <person name="Wilkins M.J."/>
            <person name="Williams K.H."/>
            <person name="Banfield J.F."/>
        </authorList>
    </citation>
    <scope>NUCLEOTIDE SEQUENCE [LARGE SCALE GENOMIC DNA]</scope>
</reference>